<keyword evidence="3" id="KW-0520">NAD</keyword>
<dbReference type="EMBL" id="JABFUD020000006">
    <property type="protein sequence ID" value="KAI5078771.1"/>
    <property type="molecule type" value="Genomic_DNA"/>
</dbReference>
<comment type="catalytic activity">
    <reaction evidence="4">
        <text>NAD(+) + H2O = ADP-D-ribose + nicotinamide + H(+)</text>
        <dbReference type="Rhea" id="RHEA:16301"/>
        <dbReference type="ChEBI" id="CHEBI:15377"/>
        <dbReference type="ChEBI" id="CHEBI:15378"/>
        <dbReference type="ChEBI" id="CHEBI:17154"/>
        <dbReference type="ChEBI" id="CHEBI:57540"/>
        <dbReference type="ChEBI" id="CHEBI:57967"/>
        <dbReference type="EC" id="3.2.2.6"/>
    </reaction>
    <physiologicalReaction direction="left-to-right" evidence="4">
        <dbReference type="Rhea" id="RHEA:16302"/>
    </physiologicalReaction>
</comment>
<evidence type="ECO:0000313" key="7">
    <source>
        <dbReference type="EMBL" id="KAI5078771.1"/>
    </source>
</evidence>
<dbReference type="PANTHER" id="PTHR32009:SF39">
    <property type="entry name" value="TIR DOMAIN-CONTAINING PROTEIN"/>
    <property type="match status" value="1"/>
</dbReference>
<proteinExistence type="predicted"/>
<dbReference type="SMART" id="SM00185">
    <property type="entry name" value="ARM"/>
    <property type="match status" value="2"/>
</dbReference>
<dbReference type="InterPro" id="IPR000225">
    <property type="entry name" value="Armadillo"/>
</dbReference>
<evidence type="ECO:0000256" key="5">
    <source>
        <dbReference type="PROSITE-ProRule" id="PRU00259"/>
    </source>
</evidence>
<dbReference type="SUPFAM" id="SSF48371">
    <property type="entry name" value="ARM repeat"/>
    <property type="match status" value="1"/>
</dbReference>
<dbReference type="InterPro" id="IPR011989">
    <property type="entry name" value="ARM-like"/>
</dbReference>
<dbReference type="InterPro" id="IPR035897">
    <property type="entry name" value="Toll_tir_struct_dom_sf"/>
</dbReference>
<dbReference type="GO" id="GO:0007165">
    <property type="term" value="P:signal transduction"/>
    <property type="evidence" value="ECO:0007669"/>
    <property type="project" value="InterPro"/>
</dbReference>
<dbReference type="PANTHER" id="PTHR32009">
    <property type="entry name" value="TMV RESISTANCE PROTEIN N-LIKE"/>
    <property type="match status" value="1"/>
</dbReference>
<dbReference type="Gene3D" id="3.40.50.10140">
    <property type="entry name" value="Toll/interleukin-1 receptor homology (TIR) domain"/>
    <property type="match status" value="1"/>
</dbReference>
<dbReference type="SUPFAM" id="SSF52200">
    <property type="entry name" value="Toll/Interleukin receptor TIR domain"/>
    <property type="match status" value="1"/>
</dbReference>
<evidence type="ECO:0000256" key="4">
    <source>
        <dbReference type="ARBA" id="ARBA00047304"/>
    </source>
</evidence>
<keyword evidence="8" id="KW-1185">Reference proteome</keyword>
<dbReference type="PROSITE" id="PS50176">
    <property type="entry name" value="ARM_REPEAT"/>
    <property type="match status" value="1"/>
</dbReference>
<dbReference type="InterPro" id="IPR016024">
    <property type="entry name" value="ARM-type_fold"/>
</dbReference>
<protein>
    <recommendedName>
        <fullName evidence="1">ADP-ribosyl cyclase/cyclic ADP-ribose hydrolase</fullName>
        <ecNumber evidence="1">3.2.2.6</ecNumber>
    </recommendedName>
</protein>
<dbReference type="SMART" id="SM00255">
    <property type="entry name" value="TIR"/>
    <property type="match status" value="1"/>
</dbReference>
<name>A0A9D4V3L4_ADICA</name>
<dbReference type="GO" id="GO:0061809">
    <property type="term" value="F:NAD+ nucleosidase activity, cyclic ADP-ribose generating"/>
    <property type="evidence" value="ECO:0007669"/>
    <property type="project" value="UniProtKB-EC"/>
</dbReference>
<dbReference type="Gene3D" id="1.25.10.10">
    <property type="entry name" value="Leucine-rich Repeat Variant"/>
    <property type="match status" value="1"/>
</dbReference>
<evidence type="ECO:0000259" key="6">
    <source>
        <dbReference type="PROSITE" id="PS50104"/>
    </source>
</evidence>
<evidence type="ECO:0000313" key="8">
    <source>
        <dbReference type="Proteomes" id="UP000886520"/>
    </source>
</evidence>
<reference evidence="7" key="1">
    <citation type="submission" date="2021-01" db="EMBL/GenBank/DDBJ databases">
        <title>Adiantum capillus-veneris genome.</title>
        <authorList>
            <person name="Fang Y."/>
            <person name="Liao Q."/>
        </authorList>
    </citation>
    <scope>NUCLEOTIDE SEQUENCE</scope>
    <source>
        <strain evidence="7">H3</strain>
        <tissue evidence="7">Leaf</tissue>
    </source>
</reference>
<feature type="repeat" description="ARM" evidence="5">
    <location>
        <begin position="236"/>
        <end position="268"/>
    </location>
</feature>
<comment type="caution">
    <text evidence="7">The sequence shown here is derived from an EMBL/GenBank/DDBJ whole genome shotgun (WGS) entry which is preliminary data.</text>
</comment>
<dbReference type="Pfam" id="PF01582">
    <property type="entry name" value="TIR"/>
    <property type="match status" value="1"/>
</dbReference>
<dbReference type="PROSITE" id="PS50104">
    <property type="entry name" value="TIR"/>
    <property type="match status" value="1"/>
</dbReference>
<keyword evidence="2" id="KW-0378">Hydrolase</keyword>
<feature type="non-terminal residue" evidence="7">
    <location>
        <position position="1"/>
    </location>
</feature>
<organism evidence="7 8">
    <name type="scientific">Adiantum capillus-veneris</name>
    <name type="common">Maidenhair fern</name>
    <dbReference type="NCBI Taxonomy" id="13818"/>
    <lineage>
        <taxon>Eukaryota</taxon>
        <taxon>Viridiplantae</taxon>
        <taxon>Streptophyta</taxon>
        <taxon>Embryophyta</taxon>
        <taxon>Tracheophyta</taxon>
        <taxon>Polypodiopsida</taxon>
        <taxon>Polypodiidae</taxon>
        <taxon>Polypodiales</taxon>
        <taxon>Pteridineae</taxon>
        <taxon>Pteridaceae</taxon>
        <taxon>Vittarioideae</taxon>
        <taxon>Adiantum</taxon>
    </lineage>
</organism>
<dbReference type="EC" id="3.2.2.6" evidence="1"/>
<dbReference type="OrthoDB" id="6160824at2759"/>
<feature type="domain" description="TIR" evidence="6">
    <location>
        <begin position="14"/>
        <end position="154"/>
    </location>
</feature>
<dbReference type="InterPro" id="IPR000157">
    <property type="entry name" value="TIR_dom"/>
</dbReference>
<dbReference type="Proteomes" id="UP000886520">
    <property type="component" value="Chromosome 6"/>
</dbReference>
<sequence>MASSSSSSSSNDLSTYDIFLSHSGAQKGFVNGLQKTLPLIYIVFFDRDSGSLPPGFPFPPRIFEAAKTCKLAVVVVSQEFISSKWPMLELCTFVENSVQILPLFFNLKPNDLRKKEWVAKWEKYATEDSRINMLEWKKAVEKLRSINGLVFDPLEGEVVFTNIVVNTIERILPSKNLKVDNPERVARVLQQGNIDHSRAPSTLESHISLEALTYINEVADRGGSNEPILNKLVDLNVVQELVQLLRSVNENNTSPSFMRAACWALDNLMWKGGTLAKRRAADAGSMEVLVRMLDCEVTVDCAVYCLRNILADSSAKMKLEELNKERDM</sequence>
<dbReference type="AlphaFoldDB" id="A0A9D4V3L4"/>
<evidence type="ECO:0000256" key="3">
    <source>
        <dbReference type="ARBA" id="ARBA00023027"/>
    </source>
</evidence>
<evidence type="ECO:0000256" key="1">
    <source>
        <dbReference type="ARBA" id="ARBA00011982"/>
    </source>
</evidence>
<gene>
    <name evidence="7" type="ORF">GOP47_0006442</name>
</gene>
<evidence type="ECO:0000256" key="2">
    <source>
        <dbReference type="ARBA" id="ARBA00022801"/>
    </source>
</evidence>
<accession>A0A9D4V3L4</accession>